<organism evidence="2 3">
    <name type="scientific">Aegilops tauschii subsp. strangulata</name>
    <name type="common">Goatgrass</name>
    <dbReference type="NCBI Taxonomy" id="200361"/>
    <lineage>
        <taxon>Eukaryota</taxon>
        <taxon>Viridiplantae</taxon>
        <taxon>Streptophyta</taxon>
        <taxon>Embryophyta</taxon>
        <taxon>Tracheophyta</taxon>
        <taxon>Spermatophyta</taxon>
        <taxon>Magnoliopsida</taxon>
        <taxon>Liliopsida</taxon>
        <taxon>Poales</taxon>
        <taxon>Poaceae</taxon>
        <taxon>BOP clade</taxon>
        <taxon>Pooideae</taxon>
        <taxon>Triticodae</taxon>
        <taxon>Triticeae</taxon>
        <taxon>Triticinae</taxon>
        <taxon>Aegilops</taxon>
    </lineage>
</organism>
<reference evidence="3" key="2">
    <citation type="journal article" date="2017" name="Nat. Plants">
        <title>The Aegilops tauschii genome reveals multiple impacts of transposons.</title>
        <authorList>
            <person name="Zhao G."/>
            <person name="Zou C."/>
            <person name="Li K."/>
            <person name="Wang K."/>
            <person name="Li T."/>
            <person name="Gao L."/>
            <person name="Zhang X."/>
            <person name="Wang H."/>
            <person name="Yang Z."/>
            <person name="Liu X."/>
            <person name="Jiang W."/>
            <person name="Mao L."/>
            <person name="Kong X."/>
            <person name="Jiao Y."/>
            <person name="Jia J."/>
        </authorList>
    </citation>
    <scope>NUCLEOTIDE SEQUENCE [LARGE SCALE GENOMIC DNA]</scope>
    <source>
        <strain evidence="3">cv. AL8/78</strain>
    </source>
</reference>
<keyword evidence="1" id="KW-0812">Transmembrane</keyword>
<reference evidence="3" key="1">
    <citation type="journal article" date="2014" name="Science">
        <title>Ancient hybridizations among the ancestral genomes of bread wheat.</title>
        <authorList>
            <consortium name="International Wheat Genome Sequencing Consortium,"/>
            <person name="Marcussen T."/>
            <person name="Sandve S.R."/>
            <person name="Heier L."/>
            <person name="Spannagl M."/>
            <person name="Pfeifer M."/>
            <person name="Jakobsen K.S."/>
            <person name="Wulff B.B."/>
            <person name="Steuernagel B."/>
            <person name="Mayer K.F."/>
            <person name="Olsen O.A."/>
        </authorList>
    </citation>
    <scope>NUCLEOTIDE SEQUENCE [LARGE SCALE GENOMIC DNA]</scope>
    <source>
        <strain evidence="3">cv. AL8/78</strain>
    </source>
</reference>
<evidence type="ECO:0000256" key="1">
    <source>
        <dbReference type="SAM" id="Phobius"/>
    </source>
</evidence>
<evidence type="ECO:0000313" key="2">
    <source>
        <dbReference type="EnsemblPlants" id="AET4Gv20224800.13"/>
    </source>
</evidence>
<dbReference type="EnsemblPlants" id="AET4Gv20224800.13">
    <property type="protein sequence ID" value="AET4Gv20224800.13"/>
    <property type="gene ID" value="AET4Gv20224800"/>
</dbReference>
<evidence type="ECO:0000313" key="3">
    <source>
        <dbReference type="Proteomes" id="UP000015105"/>
    </source>
</evidence>
<protein>
    <submittedName>
        <fullName evidence="2">Uncharacterized protein</fullName>
    </submittedName>
</protein>
<keyword evidence="1" id="KW-1133">Transmembrane helix</keyword>
<accession>A0A453HL52</accession>
<feature type="transmembrane region" description="Helical" evidence="1">
    <location>
        <begin position="37"/>
        <end position="56"/>
    </location>
</feature>
<reference evidence="2" key="4">
    <citation type="submission" date="2019-03" db="UniProtKB">
        <authorList>
            <consortium name="EnsemblPlants"/>
        </authorList>
    </citation>
    <scope>IDENTIFICATION</scope>
</reference>
<sequence>YLVIPGQVLLFPMLSIYGGSGCFLFEDLRSNYLRVALNFLITAINFLSPSLIFLISNRLKLVGSPRKNTG</sequence>
<proteinExistence type="predicted"/>
<name>A0A453HL52_AEGTS</name>
<feature type="transmembrane region" description="Helical" evidence="1">
    <location>
        <begin position="6"/>
        <end position="25"/>
    </location>
</feature>
<keyword evidence="3" id="KW-1185">Reference proteome</keyword>
<dbReference type="Gramene" id="AET4Gv20224800.13">
    <property type="protein sequence ID" value="AET4Gv20224800.13"/>
    <property type="gene ID" value="AET4Gv20224800"/>
</dbReference>
<dbReference type="AlphaFoldDB" id="A0A453HL52"/>
<reference evidence="2" key="3">
    <citation type="journal article" date="2017" name="Nature">
        <title>Genome sequence of the progenitor of the wheat D genome Aegilops tauschii.</title>
        <authorList>
            <person name="Luo M.C."/>
            <person name="Gu Y.Q."/>
            <person name="Puiu D."/>
            <person name="Wang H."/>
            <person name="Twardziok S.O."/>
            <person name="Deal K.R."/>
            <person name="Huo N."/>
            <person name="Zhu T."/>
            <person name="Wang L."/>
            <person name="Wang Y."/>
            <person name="McGuire P.E."/>
            <person name="Liu S."/>
            <person name="Long H."/>
            <person name="Ramasamy R.K."/>
            <person name="Rodriguez J.C."/>
            <person name="Van S.L."/>
            <person name="Yuan L."/>
            <person name="Wang Z."/>
            <person name="Xia Z."/>
            <person name="Xiao L."/>
            <person name="Anderson O.D."/>
            <person name="Ouyang S."/>
            <person name="Liang Y."/>
            <person name="Zimin A.V."/>
            <person name="Pertea G."/>
            <person name="Qi P."/>
            <person name="Bennetzen J.L."/>
            <person name="Dai X."/>
            <person name="Dawson M.W."/>
            <person name="Muller H.G."/>
            <person name="Kugler K."/>
            <person name="Rivarola-Duarte L."/>
            <person name="Spannagl M."/>
            <person name="Mayer K.F.X."/>
            <person name="Lu F.H."/>
            <person name="Bevan M.W."/>
            <person name="Leroy P."/>
            <person name="Li P."/>
            <person name="You F.M."/>
            <person name="Sun Q."/>
            <person name="Liu Z."/>
            <person name="Lyons E."/>
            <person name="Wicker T."/>
            <person name="Salzberg S.L."/>
            <person name="Devos K.M."/>
            <person name="Dvorak J."/>
        </authorList>
    </citation>
    <scope>NUCLEOTIDE SEQUENCE [LARGE SCALE GENOMIC DNA]</scope>
    <source>
        <strain evidence="2">cv. AL8/78</strain>
    </source>
</reference>
<keyword evidence="1" id="KW-0472">Membrane</keyword>
<dbReference type="Proteomes" id="UP000015105">
    <property type="component" value="Chromosome 4D"/>
</dbReference>
<reference evidence="2" key="5">
    <citation type="journal article" date="2021" name="G3 (Bethesda)">
        <title>Aegilops tauschii genome assembly Aet v5.0 features greater sequence contiguity and improved annotation.</title>
        <authorList>
            <person name="Wang L."/>
            <person name="Zhu T."/>
            <person name="Rodriguez J.C."/>
            <person name="Deal K.R."/>
            <person name="Dubcovsky J."/>
            <person name="McGuire P.E."/>
            <person name="Lux T."/>
            <person name="Spannagl M."/>
            <person name="Mayer K.F.X."/>
            <person name="Baldrich P."/>
            <person name="Meyers B.C."/>
            <person name="Huo N."/>
            <person name="Gu Y.Q."/>
            <person name="Zhou H."/>
            <person name="Devos K.M."/>
            <person name="Bennetzen J.L."/>
            <person name="Unver T."/>
            <person name="Budak H."/>
            <person name="Gulick P.J."/>
            <person name="Galiba G."/>
            <person name="Kalapos B."/>
            <person name="Nelson D.R."/>
            <person name="Li P."/>
            <person name="You F.M."/>
            <person name="Luo M.C."/>
            <person name="Dvorak J."/>
        </authorList>
    </citation>
    <scope>NUCLEOTIDE SEQUENCE [LARGE SCALE GENOMIC DNA]</scope>
    <source>
        <strain evidence="2">cv. AL8/78</strain>
    </source>
</reference>